<keyword evidence="10" id="KW-1185">Reference proteome</keyword>
<accession>A0A2G8L3T4</accession>
<dbReference type="CDD" id="cd20095">
    <property type="entry name" value="MBT_SFMBT_rpt3"/>
    <property type="match status" value="1"/>
</dbReference>
<dbReference type="Gene3D" id="3.90.1150.190">
    <property type="entry name" value="SLED domain"/>
    <property type="match status" value="1"/>
</dbReference>
<feature type="region of interest" description="Disordered" evidence="6">
    <location>
        <begin position="1177"/>
        <end position="1231"/>
    </location>
</feature>
<keyword evidence="2" id="KW-0678">Repressor</keyword>
<sequence>MSQSTPIIVQNSIQSLAKLPQVCQVSSASKNKLPANVQARYVPKTQLTNPQVPMSTTGKPSQRHGKILTVGQHGAITNLSSPTISKVIPTVVPITTASGVSHKSGPSASTSEMKKTHTATVVPMTLANGQQSIVLHTGSLPKQILSGTQVIFNIPGSGKQPQTAILVPPSARRTSVPTIHSTKKQVAPGATGTATKAMVGQKVAVAVTIQGGTPTVASLTVGKEKAKGNVASVKPQSSTTPSQQMTLPGKVTFVGSVPASAVTTTASMVTTQNTSTSNIARSVPVTSSPIMTTTMVQNGRLLQLLPAQRGPVSAASQPQQATRGSKRRLSVDPQIQMNLKKVYTDEEVSTVDLALKLNAPYPQAPVKKRPAPESKLPTKPDQNPAETADTAEKTQTKPPQETVNDEDSVEFTWDEYLEITGTTAAPTHSFKHVDLSLVSTVKPGMKVEAPNPPSALNPYQTYWVASVVSACGTLLLLRYEGYGEDRSGDFWCDLKSKVLHPVGWCARNGQMLQPPDSLLHKKLQWQQFLIFSLTGSKTIPDPVLSGVTGPLPVDRLMKGRYLDVIDEEVPTQAWVASIVENHGGRLKLRYGSAKEPDDFFLFYLSYRLHPPGWAKEHRVIIRPPKFIQQQTPLAADSHWRCMYFSIVSAANLSSTLPHDFFKIRKVFSKIRINSMKEGMKIEAINPKAPHQISPATITKNFNSHFFQVQIDNLDRVDKERITFVCHAESGGIFPVNWCKEHGFTITPPKGYVKPKFKWSEYLKDQDSKPAPAELFRTSTDRKFQNGMKIEAVNPFNQSQICVATITKIAGRHIWLHFDGSKQPNHIVDGESQDIFPVGWCDSVGFPLKSPKRLMAQKKKVAIVWPEKRILTDPSPGRDLYQRVQEANQYEDSEEGWMPKVYINPKCFSGPYLNKRRLTELPQSTGPGMVTLVLREVLASLINSAYKPNRVLRELQVPNEVTAGQNGYLQIMKAKYKGKSYRALVELPKTVPKVLEFLRQTLTKLECCSNLVSLNPSGDTCPEKCAANTKTKYNKYRKYDRLIILRPWTESEVHPYTIQPSLYYHKVHRYLLWRKEEKAKTRTWPTPRKKTLMLRDTDHKSDDKDVTEPPIYTAVDHTQPPRPDDQATAAPPPKVVKTPLMTRARHIVQTAKLTKIQQTTPRLILPDRKRRGINMMKLTANLRSSRPKKKNVDPHDKKSAGSQKAAKKSSSKSKNKEISSSSPSKTTESLSLDSNPLEWTVTQVEDFIKDTDCAPLAKIFKEQEIDGQALLLLTLPTVQECMDLKLGPAIKLCHHIERIKIAFYEQFAK</sequence>
<proteinExistence type="predicted"/>
<dbReference type="GO" id="GO:0003714">
    <property type="term" value="F:transcription corepressor activity"/>
    <property type="evidence" value="ECO:0007669"/>
    <property type="project" value="InterPro"/>
</dbReference>
<comment type="subcellular location">
    <subcellularLocation>
        <location evidence="1">Nucleus</location>
    </subcellularLocation>
</comment>
<dbReference type="SUPFAM" id="SSF47769">
    <property type="entry name" value="SAM/Pointed domain"/>
    <property type="match status" value="1"/>
</dbReference>
<dbReference type="Pfam" id="PF00536">
    <property type="entry name" value="SAM_1"/>
    <property type="match status" value="1"/>
</dbReference>
<evidence type="ECO:0000259" key="8">
    <source>
        <dbReference type="SMART" id="SM00454"/>
    </source>
</evidence>
<evidence type="ECO:0000256" key="3">
    <source>
        <dbReference type="ARBA" id="ARBA00022737"/>
    </source>
</evidence>
<name>A0A2G8L3T4_STIJA</name>
<evidence type="ECO:0000256" key="6">
    <source>
        <dbReference type="SAM" id="MobiDB-lite"/>
    </source>
</evidence>
<dbReference type="Gene3D" id="1.10.150.50">
    <property type="entry name" value="Transcription Factor, Ets-1"/>
    <property type="match status" value="1"/>
</dbReference>
<dbReference type="EMBL" id="MRZV01000230">
    <property type="protein sequence ID" value="PIK54902.1"/>
    <property type="molecule type" value="Genomic_DNA"/>
</dbReference>
<gene>
    <name evidence="9" type="ORF">BSL78_08185</name>
</gene>
<dbReference type="InterPro" id="IPR037604">
    <property type="entry name" value="Scm-like-4MBT1/2_SAM"/>
</dbReference>
<dbReference type="PROSITE" id="PS51079">
    <property type="entry name" value="MBT"/>
    <property type="match status" value="4"/>
</dbReference>
<dbReference type="GO" id="GO:0003682">
    <property type="term" value="F:chromatin binding"/>
    <property type="evidence" value="ECO:0007669"/>
    <property type="project" value="TreeGrafter"/>
</dbReference>
<dbReference type="Pfam" id="PF02820">
    <property type="entry name" value="MBT"/>
    <property type="match status" value="4"/>
</dbReference>
<dbReference type="Gene3D" id="2.30.30.140">
    <property type="match status" value="4"/>
</dbReference>
<evidence type="ECO:0000256" key="1">
    <source>
        <dbReference type="ARBA" id="ARBA00004123"/>
    </source>
</evidence>
<feature type="domain" description="SAM" evidence="8">
    <location>
        <begin position="1235"/>
        <end position="1301"/>
    </location>
</feature>
<dbReference type="CDD" id="cd20094">
    <property type="entry name" value="MBT_SFMBT_rpt2"/>
    <property type="match status" value="1"/>
</dbReference>
<dbReference type="InterPro" id="IPR021987">
    <property type="entry name" value="SLED"/>
</dbReference>
<feature type="compositionally biased region" description="Basic and acidic residues" evidence="6">
    <location>
        <begin position="1094"/>
        <end position="1106"/>
    </location>
</feature>
<dbReference type="InterPro" id="IPR050548">
    <property type="entry name" value="PcG_chromatin_remod_factors"/>
</dbReference>
<feature type="compositionally biased region" description="Polar residues" evidence="6">
    <location>
        <begin position="314"/>
        <end position="323"/>
    </location>
</feature>
<feature type="repeat" description="MBT" evidence="5">
    <location>
        <begin position="637"/>
        <end position="748"/>
    </location>
</feature>
<comment type="caution">
    <text evidence="9">The sequence shown here is derived from an EMBL/GenBank/DDBJ whole genome shotgun (WGS) entry which is preliminary data.</text>
</comment>
<dbReference type="InterPro" id="IPR001660">
    <property type="entry name" value="SAM"/>
</dbReference>
<evidence type="ECO:0000313" key="10">
    <source>
        <dbReference type="Proteomes" id="UP000230750"/>
    </source>
</evidence>
<organism evidence="9 10">
    <name type="scientific">Stichopus japonicus</name>
    <name type="common">Sea cucumber</name>
    <dbReference type="NCBI Taxonomy" id="307972"/>
    <lineage>
        <taxon>Eukaryota</taxon>
        <taxon>Metazoa</taxon>
        <taxon>Echinodermata</taxon>
        <taxon>Eleutherozoa</taxon>
        <taxon>Echinozoa</taxon>
        <taxon>Holothuroidea</taxon>
        <taxon>Aspidochirotacea</taxon>
        <taxon>Aspidochirotida</taxon>
        <taxon>Stichopodidae</taxon>
        <taxon>Apostichopus</taxon>
    </lineage>
</organism>
<dbReference type="SMART" id="SM00561">
    <property type="entry name" value="MBT"/>
    <property type="match status" value="4"/>
</dbReference>
<dbReference type="GO" id="GO:0005634">
    <property type="term" value="C:nucleus"/>
    <property type="evidence" value="ECO:0007669"/>
    <property type="project" value="UniProtKB-SubCell"/>
</dbReference>
<dbReference type="InterPro" id="IPR038348">
    <property type="entry name" value="SLED_sf"/>
</dbReference>
<dbReference type="GO" id="GO:0042393">
    <property type="term" value="F:histone binding"/>
    <property type="evidence" value="ECO:0007669"/>
    <property type="project" value="InterPro"/>
</dbReference>
<dbReference type="CDD" id="cd09581">
    <property type="entry name" value="SAM_Scm-like-4MBT1_2"/>
    <property type="match status" value="1"/>
</dbReference>
<keyword evidence="4" id="KW-0539">Nucleus</keyword>
<dbReference type="InterPro" id="IPR003118">
    <property type="entry name" value="Pointed_dom"/>
</dbReference>
<dbReference type="PANTHER" id="PTHR12247:SF129">
    <property type="entry name" value="SOP-2-RELATED PROTEIN 3"/>
    <property type="match status" value="1"/>
</dbReference>
<feature type="region of interest" description="Disordered" evidence="6">
    <location>
        <begin position="363"/>
        <end position="408"/>
    </location>
</feature>
<dbReference type="PANTHER" id="PTHR12247">
    <property type="entry name" value="POLYCOMB GROUP PROTEIN"/>
    <property type="match status" value="1"/>
</dbReference>
<feature type="repeat" description="MBT" evidence="5">
    <location>
        <begin position="411"/>
        <end position="515"/>
    </location>
</feature>
<evidence type="ECO:0000259" key="7">
    <source>
        <dbReference type="SMART" id="SM00251"/>
    </source>
</evidence>
<protein>
    <submittedName>
        <fullName evidence="9">Putative scm-like with four MBT domains protein 2 isoform X3</fullName>
    </submittedName>
</protein>
<dbReference type="OrthoDB" id="5917609at2759"/>
<feature type="compositionally biased region" description="Basic and acidic residues" evidence="6">
    <location>
        <begin position="1189"/>
        <end position="1198"/>
    </location>
</feature>
<evidence type="ECO:0000256" key="2">
    <source>
        <dbReference type="ARBA" id="ARBA00022491"/>
    </source>
</evidence>
<dbReference type="GO" id="GO:0043565">
    <property type="term" value="F:sequence-specific DNA binding"/>
    <property type="evidence" value="ECO:0007669"/>
    <property type="project" value="InterPro"/>
</dbReference>
<evidence type="ECO:0000256" key="5">
    <source>
        <dbReference type="PROSITE-ProRule" id="PRU00459"/>
    </source>
</evidence>
<dbReference type="Pfam" id="PF12140">
    <property type="entry name" value="SLED"/>
    <property type="match status" value="1"/>
</dbReference>
<dbReference type="InterPro" id="IPR013761">
    <property type="entry name" value="SAM/pointed_sf"/>
</dbReference>
<evidence type="ECO:0000313" key="9">
    <source>
        <dbReference type="EMBL" id="PIK54902.1"/>
    </source>
</evidence>
<dbReference type="Proteomes" id="UP000230750">
    <property type="component" value="Unassembled WGS sequence"/>
</dbReference>
<dbReference type="SMART" id="SM00251">
    <property type="entry name" value="SAM_PNT"/>
    <property type="match status" value="1"/>
</dbReference>
<dbReference type="InterPro" id="IPR004092">
    <property type="entry name" value="Mbt"/>
</dbReference>
<evidence type="ECO:0000256" key="4">
    <source>
        <dbReference type="ARBA" id="ARBA00023242"/>
    </source>
</evidence>
<dbReference type="SUPFAM" id="SSF63748">
    <property type="entry name" value="Tudor/PWWP/MBT"/>
    <property type="match status" value="4"/>
</dbReference>
<feature type="domain" description="PNT" evidence="7">
    <location>
        <begin position="1219"/>
        <end position="1302"/>
    </location>
</feature>
<reference evidence="9 10" key="1">
    <citation type="journal article" date="2017" name="PLoS Biol.">
        <title>The sea cucumber genome provides insights into morphological evolution and visceral regeneration.</title>
        <authorList>
            <person name="Zhang X."/>
            <person name="Sun L."/>
            <person name="Yuan J."/>
            <person name="Sun Y."/>
            <person name="Gao Y."/>
            <person name="Zhang L."/>
            <person name="Li S."/>
            <person name="Dai H."/>
            <person name="Hamel J.F."/>
            <person name="Liu C."/>
            <person name="Yu Y."/>
            <person name="Liu S."/>
            <person name="Lin W."/>
            <person name="Guo K."/>
            <person name="Jin S."/>
            <person name="Xu P."/>
            <person name="Storey K.B."/>
            <person name="Huan P."/>
            <person name="Zhang T."/>
            <person name="Zhou Y."/>
            <person name="Zhang J."/>
            <person name="Lin C."/>
            <person name="Li X."/>
            <person name="Xing L."/>
            <person name="Huo D."/>
            <person name="Sun M."/>
            <person name="Wang L."/>
            <person name="Mercier A."/>
            <person name="Li F."/>
            <person name="Yang H."/>
            <person name="Xiang J."/>
        </authorList>
    </citation>
    <scope>NUCLEOTIDE SEQUENCE [LARGE SCALE GENOMIC DNA]</scope>
    <source>
        <strain evidence="9">Shaxun</strain>
        <tissue evidence="9">Muscle</tissue>
    </source>
</reference>
<dbReference type="CDD" id="cd20096">
    <property type="entry name" value="MBT_SFMBT_rpt4"/>
    <property type="match status" value="1"/>
</dbReference>
<feature type="region of interest" description="Disordered" evidence="6">
    <location>
        <begin position="1094"/>
        <end position="1138"/>
    </location>
</feature>
<feature type="repeat" description="MBT" evidence="5">
    <location>
        <begin position="756"/>
        <end position="850"/>
    </location>
</feature>
<feature type="region of interest" description="Disordered" evidence="6">
    <location>
        <begin position="308"/>
        <end position="332"/>
    </location>
</feature>
<dbReference type="SMART" id="SM00454">
    <property type="entry name" value="SAM"/>
    <property type="match status" value="1"/>
</dbReference>
<dbReference type="STRING" id="307972.A0A2G8L3T4"/>
<keyword evidence="3" id="KW-0677">Repeat</keyword>
<feature type="repeat" description="MBT" evidence="5">
    <location>
        <begin position="523"/>
        <end position="624"/>
    </location>
</feature>
<dbReference type="CDD" id="cd20093">
    <property type="entry name" value="MBT_SFMBT_rpt1"/>
    <property type="match status" value="1"/>
</dbReference>